<proteinExistence type="predicted"/>
<keyword evidence="5 9" id="KW-0863">Zinc-finger</keyword>
<keyword evidence="4" id="KW-0677">Repeat</keyword>
<dbReference type="AlphaFoldDB" id="A0AAE0TYB0"/>
<dbReference type="InterPro" id="IPR041661">
    <property type="entry name" value="ZN622/Rei1/Reh1_Znf-C2H2"/>
</dbReference>
<dbReference type="GO" id="GO:0008270">
    <property type="term" value="F:zinc ion binding"/>
    <property type="evidence" value="ECO:0007669"/>
    <property type="project" value="UniProtKB-KW"/>
</dbReference>
<evidence type="ECO:0000256" key="6">
    <source>
        <dbReference type="ARBA" id="ARBA00022833"/>
    </source>
</evidence>
<gene>
    <name evidence="9" type="ORF">B0T24DRAFT_673833</name>
</gene>
<comment type="subcellular location">
    <subcellularLocation>
        <location evidence="1">Cytoplasm</location>
    </subcellularLocation>
</comment>
<comment type="caution">
    <text evidence="9">The sequence shown here is derived from an EMBL/GenBank/DDBJ whole genome shotgun (WGS) entry which is preliminary data.</text>
</comment>
<dbReference type="PANTHER" id="PTHR13182:SF8">
    <property type="entry name" value="CYTOPLASMIC 60S SUBUNIT BIOGENESIS FACTOR ZNF622"/>
    <property type="match status" value="1"/>
</dbReference>
<keyword evidence="3" id="KW-0479">Metal-binding</keyword>
<dbReference type="GO" id="GO:0005737">
    <property type="term" value="C:cytoplasm"/>
    <property type="evidence" value="ECO:0007669"/>
    <property type="project" value="UniProtKB-SubCell"/>
</dbReference>
<feature type="compositionally biased region" description="Acidic residues" evidence="7">
    <location>
        <begin position="75"/>
        <end position="90"/>
    </location>
</feature>
<evidence type="ECO:0000313" key="10">
    <source>
        <dbReference type="Proteomes" id="UP001287356"/>
    </source>
</evidence>
<dbReference type="GO" id="GO:0003676">
    <property type="term" value="F:nucleic acid binding"/>
    <property type="evidence" value="ECO:0007669"/>
    <property type="project" value="InterPro"/>
</dbReference>
<dbReference type="SMART" id="SM00451">
    <property type="entry name" value="ZnF_U1"/>
    <property type="match status" value="1"/>
</dbReference>
<reference evidence="9" key="1">
    <citation type="journal article" date="2023" name="Mol. Phylogenet. Evol.">
        <title>Genome-scale phylogeny and comparative genomics of the fungal order Sordariales.</title>
        <authorList>
            <person name="Hensen N."/>
            <person name="Bonometti L."/>
            <person name="Westerberg I."/>
            <person name="Brannstrom I.O."/>
            <person name="Guillou S."/>
            <person name="Cros-Aarteil S."/>
            <person name="Calhoun S."/>
            <person name="Haridas S."/>
            <person name="Kuo A."/>
            <person name="Mondo S."/>
            <person name="Pangilinan J."/>
            <person name="Riley R."/>
            <person name="LaButti K."/>
            <person name="Andreopoulos B."/>
            <person name="Lipzen A."/>
            <person name="Chen C."/>
            <person name="Yan M."/>
            <person name="Daum C."/>
            <person name="Ng V."/>
            <person name="Clum A."/>
            <person name="Steindorff A."/>
            <person name="Ohm R.A."/>
            <person name="Martin F."/>
            <person name="Silar P."/>
            <person name="Natvig D.O."/>
            <person name="Lalanne C."/>
            <person name="Gautier V."/>
            <person name="Ament-Velasquez S.L."/>
            <person name="Kruys A."/>
            <person name="Hutchinson M.I."/>
            <person name="Powell A.J."/>
            <person name="Barry K."/>
            <person name="Miller A.N."/>
            <person name="Grigoriev I.V."/>
            <person name="Debuchy R."/>
            <person name="Gladieux P."/>
            <person name="Hiltunen Thoren M."/>
            <person name="Johannesson H."/>
        </authorList>
    </citation>
    <scope>NUCLEOTIDE SEQUENCE</scope>
    <source>
        <strain evidence="9">CBS 958.72</strain>
    </source>
</reference>
<evidence type="ECO:0000256" key="7">
    <source>
        <dbReference type="SAM" id="MobiDB-lite"/>
    </source>
</evidence>
<reference evidence="9" key="2">
    <citation type="submission" date="2023-06" db="EMBL/GenBank/DDBJ databases">
        <authorList>
            <consortium name="Lawrence Berkeley National Laboratory"/>
            <person name="Haridas S."/>
            <person name="Hensen N."/>
            <person name="Bonometti L."/>
            <person name="Westerberg I."/>
            <person name="Brannstrom I.O."/>
            <person name="Guillou S."/>
            <person name="Cros-Aarteil S."/>
            <person name="Calhoun S."/>
            <person name="Kuo A."/>
            <person name="Mondo S."/>
            <person name="Pangilinan J."/>
            <person name="Riley R."/>
            <person name="Labutti K."/>
            <person name="Andreopoulos B."/>
            <person name="Lipzen A."/>
            <person name="Chen C."/>
            <person name="Yanf M."/>
            <person name="Daum C."/>
            <person name="Ng V."/>
            <person name="Clum A."/>
            <person name="Steindorff A."/>
            <person name="Ohm R."/>
            <person name="Martin F."/>
            <person name="Silar P."/>
            <person name="Natvig D."/>
            <person name="Lalanne C."/>
            <person name="Gautier V."/>
            <person name="Ament-Velasquez S.L."/>
            <person name="Kruys A."/>
            <person name="Hutchinson M.I."/>
            <person name="Powell A.J."/>
            <person name="Barry K."/>
            <person name="Miller A.N."/>
            <person name="Grigoriev I.V."/>
            <person name="Debuchy R."/>
            <person name="Gladieux P."/>
            <person name="Thoren M.H."/>
            <person name="Johannesson H."/>
        </authorList>
    </citation>
    <scope>NUCLEOTIDE SEQUENCE</scope>
    <source>
        <strain evidence="9">CBS 958.72</strain>
    </source>
</reference>
<accession>A0AAE0TYB0</accession>
<evidence type="ECO:0000256" key="4">
    <source>
        <dbReference type="ARBA" id="ARBA00022737"/>
    </source>
</evidence>
<evidence type="ECO:0000259" key="8">
    <source>
        <dbReference type="SMART" id="SM00451"/>
    </source>
</evidence>
<feature type="compositionally biased region" description="Polar residues" evidence="7">
    <location>
        <begin position="192"/>
        <end position="218"/>
    </location>
</feature>
<protein>
    <submittedName>
        <fullName evidence="9">C2H2 type zinc-finger-domain-containing protein</fullName>
    </submittedName>
</protein>
<dbReference type="InterPro" id="IPR003604">
    <property type="entry name" value="Matrin/U1-like-C_Znf_C2H2"/>
</dbReference>
<keyword evidence="6" id="KW-0862">Zinc</keyword>
<sequence>MDAASPFKLSSKQCSACNVTFESDDVRRAHSKTQWHVENLRRRVAGFPPLESSAFSAPTPAGPQTSAPDSKEDVSSDESDSTSTQEEEEAPSFVAENCLFCNRASDSFDDSILHMQQSHGLFINDLDHLVVDLETLFRYLHQVVFGYHECLYCHSQRRTAEAAQQHMVGKGHCKVDIQHPDSEYRDFFDFDTGNSSDEGASAGPVSSSTAKVPSSIPSGDSVRLPSGKTVTSRTAAQASQESRARHYPRSPVPSSTKRLPVPSPETPDLTPPDASSSSAQVVLRSEKREAALNDQLAHLSVGDRQSLAHLAPSEQRALLATQKKQVDKAQRAELRRRSRVELLGNRTLMEHFISETPARRLKYSWC</sequence>
<feature type="region of interest" description="Disordered" evidence="7">
    <location>
        <begin position="186"/>
        <end position="278"/>
    </location>
</feature>
<dbReference type="GO" id="GO:0042273">
    <property type="term" value="P:ribosomal large subunit biogenesis"/>
    <property type="evidence" value="ECO:0007669"/>
    <property type="project" value="TreeGrafter"/>
</dbReference>
<evidence type="ECO:0000256" key="1">
    <source>
        <dbReference type="ARBA" id="ARBA00004496"/>
    </source>
</evidence>
<feature type="domain" description="U1-type" evidence="8">
    <location>
        <begin position="9"/>
        <end position="43"/>
    </location>
</feature>
<evidence type="ECO:0000256" key="5">
    <source>
        <dbReference type="ARBA" id="ARBA00022771"/>
    </source>
</evidence>
<dbReference type="Proteomes" id="UP001287356">
    <property type="component" value="Unassembled WGS sequence"/>
</dbReference>
<keyword evidence="2" id="KW-0963">Cytoplasm</keyword>
<evidence type="ECO:0000256" key="3">
    <source>
        <dbReference type="ARBA" id="ARBA00022723"/>
    </source>
</evidence>
<name>A0AAE0TYB0_9PEZI</name>
<keyword evidence="10" id="KW-1185">Reference proteome</keyword>
<dbReference type="Pfam" id="PF12756">
    <property type="entry name" value="zf-C2H2_2"/>
    <property type="match status" value="1"/>
</dbReference>
<evidence type="ECO:0000313" key="9">
    <source>
        <dbReference type="EMBL" id="KAK3384022.1"/>
    </source>
</evidence>
<feature type="compositionally biased region" description="Polar residues" evidence="7">
    <location>
        <begin position="228"/>
        <end position="241"/>
    </location>
</feature>
<organism evidence="9 10">
    <name type="scientific">Lasiosphaeria ovina</name>
    <dbReference type="NCBI Taxonomy" id="92902"/>
    <lineage>
        <taxon>Eukaryota</taxon>
        <taxon>Fungi</taxon>
        <taxon>Dikarya</taxon>
        <taxon>Ascomycota</taxon>
        <taxon>Pezizomycotina</taxon>
        <taxon>Sordariomycetes</taxon>
        <taxon>Sordariomycetidae</taxon>
        <taxon>Sordariales</taxon>
        <taxon>Lasiosphaeriaceae</taxon>
        <taxon>Lasiosphaeria</taxon>
    </lineage>
</organism>
<evidence type="ECO:0000256" key="2">
    <source>
        <dbReference type="ARBA" id="ARBA00022490"/>
    </source>
</evidence>
<dbReference type="EMBL" id="JAULSN010000001">
    <property type="protein sequence ID" value="KAK3384022.1"/>
    <property type="molecule type" value="Genomic_DNA"/>
</dbReference>
<feature type="region of interest" description="Disordered" evidence="7">
    <location>
        <begin position="50"/>
        <end position="91"/>
    </location>
</feature>
<dbReference type="InterPro" id="IPR040025">
    <property type="entry name" value="Znf622/Rei1/Reh1"/>
</dbReference>
<dbReference type="PANTHER" id="PTHR13182">
    <property type="entry name" value="ZINC FINGER PROTEIN 622"/>
    <property type="match status" value="1"/>
</dbReference>
<dbReference type="GO" id="GO:0030687">
    <property type="term" value="C:preribosome, large subunit precursor"/>
    <property type="evidence" value="ECO:0007669"/>
    <property type="project" value="TreeGrafter"/>
</dbReference>